<dbReference type="Proteomes" id="UP000182680">
    <property type="component" value="Unassembled WGS sequence"/>
</dbReference>
<dbReference type="RefSeq" id="WP_157735219.1">
    <property type="nucleotide sequence ID" value="NZ_FPIW01000017.1"/>
</dbReference>
<organism evidence="1 2">
    <name type="scientific">Desulfovibrio desulfuricans</name>
    <dbReference type="NCBI Taxonomy" id="876"/>
    <lineage>
        <taxon>Bacteria</taxon>
        <taxon>Pseudomonadati</taxon>
        <taxon>Thermodesulfobacteriota</taxon>
        <taxon>Desulfovibrionia</taxon>
        <taxon>Desulfovibrionales</taxon>
        <taxon>Desulfovibrionaceae</taxon>
        <taxon>Desulfovibrio</taxon>
    </lineage>
</organism>
<evidence type="ECO:0000313" key="1">
    <source>
        <dbReference type="EMBL" id="SFW42175.1"/>
    </source>
</evidence>
<sequence length="45" mass="5207">MSSNLAGRAIKIKPSWFKYREGFFGPNTVPNTDEKFFLLAGYFIF</sequence>
<reference evidence="2" key="1">
    <citation type="submission" date="2016-11" db="EMBL/GenBank/DDBJ databases">
        <authorList>
            <person name="Jaros S."/>
            <person name="Januszkiewicz K."/>
            <person name="Wedrychowicz H."/>
        </authorList>
    </citation>
    <scope>NUCLEOTIDE SEQUENCE [LARGE SCALE GENOMIC DNA]</scope>
    <source>
        <strain evidence="2">DSM 7057</strain>
    </source>
</reference>
<dbReference type="EMBL" id="FPIW01000017">
    <property type="protein sequence ID" value="SFW42175.1"/>
    <property type="molecule type" value="Genomic_DNA"/>
</dbReference>
<dbReference type="AlphaFoldDB" id="A0AA94HSE7"/>
<evidence type="ECO:0000313" key="2">
    <source>
        <dbReference type="Proteomes" id="UP000182680"/>
    </source>
</evidence>
<comment type="caution">
    <text evidence="1">The sequence shown here is derived from an EMBL/GenBank/DDBJ whole genome shotgun (WGS) entry which is preliminary data.</text>
</comment>
<accession>A0AA94HSE7</accession>
<gene>
    <name evidence="1" type="ORF">SAMN02910291_01236</name>
</gene>
<name>A0AA94HSE7_DESDE</name>
<protein>
    <submittedName>
        <fullName evidence="1">Uncharacterized protein</fullName>
    </submittedName>
</protein>
<proteinExistence type="predicted"/>